<dbReference type="Pfam" id="PF00905">
    <property type="entry name" value="Transpeptidase"/>
    <property type="match status" value="1"/>
</dbReference>
<keyword evidence="5" id="KW-0121">Carboxypeptidase</keyword>
<dbReference type="InterPro" id="IPR036950">
    <property type="entry name" value="PBP_transglycosylase"/>
</dbReference>
<dbReference type="Gene3D" id="1.10.3810.10">
    <property type="entry name" value="Biosynthetic peptidoglycan transglycosylase-like"/>
    <property type="match status" value="1"/>
</dbReference>
<keyword evidence="10" id="KW-0133">Cell shape</keyword>
<dbReference type="GO" id="GO:0009252">
    <property type="term" value="P:peptidoglycan biosynthetic process"/>
    <property type="evidence" value="ECO:0007669"/>
    <property type="project" value="UniProtKB-KW"/>
</dbReference>
<evidence type="ECO:0000256" key="9">
    <source>
        <dbReference type="ARBA" id="ARBA00022801"/>
    </source>
</evidence>
<dbReference type="InterPro" id="IPR050396">
    <property type="entry name" value="Glycosyltr_51/Transpeptidase"/>
</dbReference>
<dbReference type="PANTHER" id="PTHR32282:SF11">
    <property type="entry name" value="PENICILLIN-BINDING PROTEIN 1B"/>
    <property type="match status" value="1"/>
</dbReference>
<evidence type="ECO:0000256" key="15">
    <source>
        <dbReference type="ARBA" id="ARBA00034000"/>
    </source>
</evidence>
<evidence type="ECO:0000256" key="17">
    <source>
        <dbReference type="SAM" id="Phobius"/>
    </source>
</evidence>
<dbReference type="InterPro" id="IPR013783">
    <property type="entry name" value="Ig-like_fold"/>
</dbReference>
<dbReference type="GO" id="GO:0030288">
    <property type="term" value="C:outer membrane-bounded periplasmic space"/>
    <property type="evidence" value="ECO:0007669"/>
    <property type="project" value="TreeGrafter"/>
</dbReference>
<comment type="subcellular location">
    <subcellularLocation>
        <location evidence="1">Cell membrane</location>
    </subcellularLocation>
</comment>
<evidence type="ECO:0000256" key="8">
    <source>
        <dbReference type="ARBA" id="ARBA00022679"/>
    </source>
</evidence>
<dbReference type="GO" id="GO:0008955">
    <property type="term" value="F:peptidoglycan glycosyltransferase activity"/>
    <property type="evidence" value="ECO:0007669"/>
    <property type="project" value="UniProtKB-EC"/>
</dbReference>
<evidence type="ECO:0000256" key="4">
    <source>
        <dbReference type="ARBA" id="ARBA00022475"/>
    </source>
</evidence>
<dbReference type="GO" id="GO:0005886">
    <property type="term" value="C:plasma membrane"/>
    <property type="evidence" value="ECO:0007669"/>
    <property type="project" value="UniProtKB-SubCell"/>
</dbReference>
<comment type="catalytic activity">
    <reaction evidence="16">
        <text>[GlcNAc-(1-&gt;4)-Mur2Ac(oyl-L-Ala-gamma-D-Glu-L-Lys-D-Ala-D-Ala)](n)-di-trans,octa-cis-undecaprenyl diphosphate + beta-D-GlcNAc-(1-&gt;4)-Mur2Ac(oyl-L-Ala-gamma-D-Glu-L-Lys-D-Ala-D-Ala)-di-trans,octa-cis-undecaprenyl diphosphate = [GlcNAc-(1-&gt;4)-Mur2Ac(oyl-L-Ala-gamma-D-Glu-L-Lys-D-Ala-D-Ala)](n+1)-di-trans,octa-cis-undecaprenyl diphosphate + di-trans,octa-cis-undecaprenyl diphosphate + H(+)</text>
        <dbReference type="Rhea" id="RHEA:23708"/>
        <dbReference type="Rhea" id="RHEA-COMP:9602"/>
        <dbReference type="Rhea" id="RHEA-COMP:9603"/>
        <dbReference type="ChEBI" id="CHEBI:15378"/>
        <dbReference type="ChEBI" id="CHEBI:58405"/>
        <dbReference type="ChEBI" id="CHEBI:60033"/>
        <dbReference type="ChEBI" id="CHEBI:78435"/>
        <dbReference type="EC" id="2.4.99.28"/>
    </reaction>
</comment>
<dbReference type="GO" id="GO:0071555">
    <property type="term" value="P:cell wall organization"/>
    <property type="evidence" value="ECO:0007669"/>
    <property type="project" value="UniProtKB-KW"/>
</dbReference>
<evidence type="ECO:0000256" key="14">
    <source>
        <dbReference type="ARBA" id="ARBA00023316"/>
    </source>
</evidence>
<evidence type="ECO:0000256" key="2">
    <source>
        <dbReference type="ARBA" id="ARBA00007090"/>
    </source>
</evidence>
<organism evidence="20 21">
    <name type="scientific">Candidatus Magasanikbacteria bacterium RIFCSPLOWO2_01_FULL_40_15</name>
    <dbReference type="NCBI Taxonomy" id="1798686"/>
    <lineage>
        <taxon>Bacteria</taxon>
        <taxon>Candidatus Magasanikiibacteriota</taxon>
    </lineage>
</organism>
<dbReference type="GO" id="GO:0009002">
    <property type="term" value="F:serine-type D-Ala-D-Ala carboxypeptidase activity"/>
    <property type="evidence" value="ECO:0007669"/>
    <property type="project" value="UniProtKB-EC"/>
</dbReference>
<evidence type="ECO:0000256" key="1">
    <source>
        <dbReference type="ARBA" id="ARBA00004236"/>
    </source>
</evidence>
<evidence type="ECO:0000256" key="10">
    <source>
        <dbReference type="ARBA" id="ARBA00022960"/>
    </source>
</evidence>
<name>A0A1F6N3C2_9BACT</name>
<evidence type="ECO:0000256" key="3">
    <source>
        <dbReference type="ARBA" id="ARBA00007739"/>
    </source>
</evidence>
<keyword evidence="9" id="KW-0378">Hydrolase</keyword>
<keyword evidence="8" id="KW-0808">Transferase</keyword>
<comment type="similarity">
    <text evidence="3">In the N-terminal section; belongs to the glycosyltransferase 51 family.</text>
</comment>
<dbReference type="Pfam" id="PF17957">
    <property type="entry name" value="Big_7"/>
    <property type="match status" value="1"/>
</dbReference>
<keyword evidence="13" id="KW-0511">Multifunctional enzyme</keyword>
<dbReference type="FunFam" id="1.10.3810.10:FF:000001">
    <property type="entry name" value="Penicillin-binding protein 1A"/>
    <property type="match status" value="1"/>
</dbReference>
<keyword evidence="17" id="KW-1133">Transmembrane helix</keyword>
<keyword evidence="12 17" id="KW-0472">Membrane</keyword>
<evidence type="ECO:0000256" key="12">
    <source>
        <dbReference type="ARBA" id="ARBA00023136"/>
    </source>
</evidence>
<evidence type="ECO:0000256" key="16">
    <source>
        <dbReference type="ARBA" id="ARBA00049902"/>
    </source>
</evidence>
<evidence type="ECO:0000259" key="19">
    <source>
        <dbReference type="Pfam" id="PF00912"/>
    </source>
</evidence>
<keyword evidence="17" id="KW-0812">Transmembrane</keyword>
<dbReference type="Gene3D" id="3.40.710.10">
    <property type="entry name" value="DD-peptidase/beta-lactamase superfamily"/>
    <property type="match status" value="1"/>
</dbReference>
<dbReference type="Pfam" id="PF00912">
    <property type="entry name" value="Transgly"/>
    <property type="match status" value="1"/>
</dbReference>
<dbReference type="SUPFAM" id="SSF56601">
    <property type="entry name" value="beta-lactamase/transpeptidase-like"/>
    <property type="match status" value="1"/>
</dbReference>
<dbReference type="GO" id="GO:0008360">
    <property type="term" value="P:regulation of cell shape"/>
    <property type="evidence" value="ECO:0007669"/>
    <property type="project" value="UniProtKB-KW"/>
</dbReference>
<keyword evidence="6" id="KW-0645">Protease</keyword>
<keyword evidence="7" id="KW-0328">Glycosyltransferase</keyword>
<dbReference type="Gene3D" id="2.60.40.10">
    <property type="entry name" value="Immunoglobulins"/>
    <property type="match status" value="1"/>
</dbReference>
<reference evidence="20 21" key="1">
    <citation type="journal article" date="2016" name="Nat. Commun.">
        <title>Thousands of microbial genomes shed light on interconnected biogeochemical processes in an aquifer system.</title>
        <authorList>
            <person name="Anantharaman K."/>
            <person name="Brown C.T."/>
            <person name="Hug L.A."/>
            <person name="Sharon I."/>
            <person name="Castelle C.J."/>
            <person name="Probst A.J."/>
            <person name="Thomas B.C."/>
            <person name="Singh A."/>
            <person name="Wilkins M.J."/>
            <person name="Karaoz U."/>
            <person name="Brodie E.L."/>
            <person name="Williams K.H."/>
            <person name="Hubbard S.S."/>
            <person name="Banfield J.F."/>
        </authorList>
    </citation>
    <scope>NUCLEOTIDE SEQUENCE [LARGE SCALE GENOMIC DNA]</scope>
</reference>
<keyword evidence="14" id="KW-0961">Cell wall biogenesis/degradation</keyword>
<dbReference type="EMBL" id="MFQH01000011">
    <property type="protein sequence ID" value="OGH78391.1"/>
    <property type="molecule type" value="Genomic_DNA"/>
</dbReference>
<keyword evidence="4" id="KW-1003">Cell membrane</keyword>
<dbReference type="SUPFAM" id="SSF53955">
    <property type="entry name" value="Lysozyme-like"/>
    <property type="match status" value="1"/>
</dbReference>
<evidence type="ECO:0000256" key="13">
    <source>
        <dbReference type="ARBA" id="ARBA00023268"/>
    </source>
</evidence>
<evidence type="ECO:0000256" key="11">
    <source>
        <dbReference type="ARBA" id="ARBA00022984"/>
    </source>
</evidence>
<comment type="caution">
    <text evidence="20">The sequence shown here is derived from an EMBL/GenBank/DDBJ whole genome shotgun (WGS) entry which is preliminary data.</text>
</comment>
<dbReference type="InterPro" id="IPR001460">
    <property type="entry name" value="PCN-bd_Tpept"/>
</dbReference>
<evidence type="ECO:0000313" key="20">
    <source>
        <dbReference type="EMBL" id="OGH78391.1"/>
    </source>
</evidence>
<dbReference type="GO" id="GO:0006508">
    <property type="term" value="P:proteolysis"/>
    <property type="evidence" value="ECO:0007669"/>
    <property type="project" value="UniProtKB-KW"/>
</dbReference>
<dbReference type="InterPro" id="IPR023346">
    <property type="entry name" value="Lysozyme-like_dom_sf"/>
</dbReference>
<evidence type="ECO:0000256" key="5">
    <source>
        <dbReference type="ARBA" id="ARBA00022645"/>
    </source>
</evidence>
<evidence type="ECO:0000313" key="21">
    <source>
        <dbReference type="Proteomes" id="UP000177040"/>
    </source>
</evidence>
<feature type="transmembrane region" description="Helical" evidence="17">
    <location>
        <begin position="28"/>
        <end position="47"/>
    </location>
</feature>
<accession>A0A1F6N3C2</accession>
<proteinExistence type="inferred from homology"/>
<keyword evidence="11" id="KW-0573">Peptidoglycan synthesis</keyword>
<feature type="domain" description="Glycosyl transferase family 51" evidence="19">
    <location>
        <begin position="74"/>
        <end position="247"/>
    </location>
</feature>
<dbReference type="GO" id="GO:0008658">
    <property type="term" value="F:penicillin binding"/>
    <property type="evidence" value="ECO:0007669"/>
    <property type="project" value="InterPro"/>
</dbReference>
<evidence type="ECO:0000256" key="6">
    <source>
        <dbReference type="ARBA" id="ARBA00022670"/>
    </source>
</evidence>
<feature type="domain" description="Penicillin-binding protein transpeptidase" evidence="18">
    <location>
        <begin position="338"/>
        <end position="612"/>
    </location>
</feature>
<evidence type="ECO:0000256" key="7">
    <source>
        <dbReference type="ARBA" id="ARBA00022676"/>
    </source>
</evidence>
<comment type="catalytic activity">
    <reaction evidence="15">
        <text>Preferential cleavage: (Ac)2-L-Lys-D-Ala-|-D-Ala. Also transpeptidation of peptidyl-alanyl moieties that are N-acyl substituents of D-alanine.</text>
        <dbReference type="EC" id="3.4.16.4"/>
    </reaction>
</comment>
<protein>
    <submittedName>
        <fullName evidence="20">Uncharacterized protein</fullName>
    </submittedName>
</protein>
<dbReference type="InterPro" id="IPR012338">
    <property type="entry name" value="Beta-lactam/transpept-like"/>
</dbReference>
<dbReference type="InterPro" id="IPR001264">
    <property type="entry name" value="Glyco_trans_51"/>
</dbReference>
<dbReference type="Proteomes" id="UP000177040">
    <property type="component" value="Unassembled WGS sequence"/>
</dbReference>
<gene>
    <name evidence="20" type="ORF">A2983_02540</name>
</gene>
<evidence type="ECO:0000259" key="18">
    <source>
        <dbReference type="Pfam" id="PF00905"/>
    </source>
</evidence>
<dbReference type="AlphaFoldDB" id="A0A1F6N3C2"/>
<comment type="similarity">
    <text evidence="2">In the C-terminal section; belongs to the transpeptidase family.</text>
</comment>
<sequence>MSQTKFQSGKNSKEIEKMTLFSVFYKKIKYPLMVLIFFFVSYVIWVGKDLPDPNRLNERVSEQSTKIYDRTEQHLLYEIYTDKKRTIVELEKIPKYLIDGVIATEDKTFYEHHGIRPLSLIRSFVYGLVGKGRIGGGASTLTQQLVKNAILTNERTLTRKIKEVILALWLEQKYTKAEILKIYFNEIPYGSTNYGVESAAQSYFGKHVADLTLAEAATLAGLPQKPSVYLNNLDALKNRRNFVLQRMVDENYLSLNEAEKAKNEPLTIKKQSVKMDAPHFVKYVQQQLTDEYGENIVGRGGLKVVTTLDWEKQKNAERAIQEKGKQLLEQGGANNAALLALDPKNSQILAMVGSRDFYDDSIDGQFNVTVQARRQPGSSIKPIIYAAAFAKGYTPGTVLFDVVTLFGSSANPYIPQNYDFTEHGLVTMRQALQGSLNIPAVKTLYLVGLKKAISFAEKMGYSTFGEGNFGLSLVLGGGEVKMLEHVNAYAIFANNGRKNTPVSILDVEDSKGKNLYKWKQPEQNQIIDPGLAATMSNVLSDDAARVFVFGSGSTLSLGARPVAAKSGTTNNYIDAWVVGYTPSLVAGVWAGNSDNSPMKQGFGGSRIAGQIWNYFMRESLKNTLVEKFPTPPVNKTGKAVLNGSVNGGIKLLVDKYTNKLATSSTPENFIVERTYLIPHDILHYVDKDNPAGPAPENPETDPLYFSWESAIQDWMRRKKIKEPTWEVSFEDPPTEYDDVHSLESLPTLEILSPAKDEKLNSRLINITVNATAPRGVSKVTYRIDGKFVGISQFAPFSFFYNAKTLIPGTHTLQVTAEDDVGNRVQQEGFFVLDVPAEPAGVFFDRLPTSATMADFPLTIFLQPHEIGDIKEVNVVGVSPNNEKILLFKTNGVMDLFDNSFVFVWKIPPKEAGIWKLNAEVELKNGASRISDSSNLEIKI</sequence>
<dbReference type="NCBIfam" id="TIGR02074">
    <property type="entry name" value="PBP_1a_fam"/>
    <property type="match status" value="1"/>
</dbReference>
<dbReference type="PANTHER" id="PTHR32282">
    <property type="entry name" value="BINDING PROTEIN TRANSPEPTIDASE, PUTATIVE-RELATED"/>
    <property type="match status" value="1"/>
</dbReference>